<evidence type="ECO:0000313" key="3">
    <source>
        <dbReference type="Proteomes" id="UP000643279"/>
    </source>
</evidence>
<dbReference type="InterPro" id="IPR013783">
    <property type="entry name" value="Ig-like_fold"/>
</dbReference>
<evidence type="ECO:0000313" key="2">
    <source>
        <dbReference type="EMBL" id="GGH98478.1"/>
    </source>
</evidence>
<dbReference type="EMBL" id="BMFW01000017">
    <property type="protein sequence ID" value="GGH98478.1"/>
    <property type="molecule type" value="Genomic_DNA"/>
</dbReference>
<evidence type="ECO:0000259" key="1">
    <source>
        <dbReference type="Pfam" id="PF22058"/>
    </source>
</evidence>
<dbReference type="Gene3D" id="2.60.40.10">
    <property type="entry name" value="Immunoglobulins"/>
    <property type="match status" value="1"/>
</dbReference>
<reference evidence="3" key="1">
    <citation type="journal article" date="2019" name="Int. J. Syst. Evol. Microbiol.">
        <title>The Global Catalogue of Microorganisms (GCM) 10K type strain sequencing project: providing services to taxonomists for standard genome sequencing and annotation.</title>
        <authorList>
            <consortium name="The Broad Institute Genomics Platform"/>
            <consortium name="The Broad Institute Genome Sequencing Center for Infectious Disease"/>
            <person name="Wu L."/>
            <person name="Ma J."/>
        </authorList>
    </citation>
    <scope>NUCLEOTIDE SEQUENCE [LARGE SCALE GENOMIC DNA]</scope>
    <source>
        <strain evidence="3">CGMCC 1.12778</strain>
    </source>
</reference>
<dbReference type="CDD" id="cd12962">
    <property type="entry name" value="X25_BaPul_like"/>
    <property type="match status" value="1"/>
</dbReference>
<comment type="caution">
    <text evidence="2">The sequence shown here is derived from an EMBL/GenBank/DDBJ whole genome shotgun (WGS) entry which is preliminary data.</text>
</comment>
<protein>
    <recommendedName>
        <fullName evidence="1">Amylopullulanase X25 domain-containing protein</fullName>
    </recommendedName>
</protein>
<dbReference type="Proteomes" id="UP000643279">
    <property type="component" value="Unassembled WGS sequence"/>
</dbReference>
<dbReference type="InterPro" id="IPR054409">
    <property type="entry name" value="X25_BaPul-like"/>
</dbReference>
<proteinExistence type="predicted"/>
<accession>A0ABQ2AXY5</accession>
<feature type="domain" description="Amylopullulanase X25" evidence="1">
    <location>
        <begin position="14"/>
        <end position="72"/>
    </location>
</feature>
<dbReference type="Pfam" id="PF22058">
    <property type="entry name" value="X25_BaPul_like"/>
    <property type="match status" value="1"/>
</dbReference>
<keyword evidence="3" id="KW-1185">Reference proteome</keyword>
<organism evidence="2 3">
    <name type="scientific">Arthrobacter liuii</name>
    <dbReference type="NCBI Taxonomy" id="1476996"/>
    <lineage>
        <taxon>Bacteria</taxon>
        <taxon>Bacillati</taxon>
        <taxon>Actinomycetota</taxon>
        <taxon>Actinomycetes</taxon>
        <taxon>Micrococcales</taxon>
        <taxon>Micrococcaceae</taxon>
        <taxon>Arthrobacter</taxon>
    </lineage>
</organism>
<name>A0ABQ2AXY5_9MICC</name>
<sequence>MLSAVTASQQPAAVAAAGSMDSELGCASDWEPSCTRAQLALDPADLVWKLTVPDLPAGTYEFKAALNRSWDELRGRRGFPRRQHRL</sequence>
<gene>
    <name evidence="2" type="ORF">GCM10007170_31110</name>
</gene>